<dbReference type="Proteomes" id="UP000034838">
    <property type="component" value="Unassembled WGS sequence"/>
</dbReference>
<sequence length="156" mass="17449">MRGLPPLRLFLDRSTNGDDFVKGVKRLCPDTVSIGERYGVRAAENVGDETWLAETAAEGRICVGADKKILSSSRPTEIAAVLKHRARYLVYANNNLRTVDQLRIFNGLLPDIRELTGTPGPWAYTMSQHGLILTTREELEQRLIRAAERMGMRPQG</sequence>
<evidence type="ECO:0000313" key="2">
    <source>
        <dbReference type="EMBL" id="OIK24006.1"/>
    </source>
</evidence>
<dbReference type="InterPro" id="IPR041375">
    <property type="entry name" value="VapC45_PIN-like"/>
</dbReference>
<proteinExistence type="predicted"/>
<dbReference type="OrthoDB" id="5116334at2"/>
<gene>
    <name evidence="2" type="ORF">VT52_029485</name>
</gene>
<protein>
    <recommendedName>
        <fullName evidence="1">VapC45 PIN like domain-containing protein</fullName>
    </recommendedName>
</protein>
<dbReference type="RefSeq" id="WP_046425267.1">
    <property type="nucleotide sequence ID" value="NZ_LBDA02000081.1"/>
</dbReference>
<keyword evidence="3" id="KW-1185">Reference proteome</keyword>
<evidence type="ECO:0000313" key="3">
    <source>
        <dbReference type="Proteomes" id="UP000034838"/>
    </source>
</evidence>
<comment type="caution">
    <text evidence="2">The sequence shown here is derived from an EMBL/GenBank/DDBJ whole genome shotgun (WGS) entry which is preliminary data.</text>
</comment>
<dbReference type="EMBL" id="LBDA02000081">
    <property type="protein sequence ID" value="OIK24006.1"/>
    <property type="molecule type" value="Genomic_DNA"/>
</dbReference>
<feature type="domain" description="VapC45 PIN like" evidence="1">
    <location>
        <begin position="8"/>
        <end position="91"/>
    </location>
</feature>
<name>A0A1J4PV70_9ACTN</name>
<organism evidence="2 3">
    <name type="scientific">Streptomyces malaysiense</name>
    <dbReference type="NCBI Taxonomy" id="1428626"/>
    <lineage>
        <taxon>Bacteria</taxon>
        <taxon>Bacillati</taxon>
        <taxon>Actinomycetota</taxon>
        <taxon>Actinomycetes</taxon>
        <taxon>Kitasatosporales</taxon>
        <taxon>Streptomycetaceae</taxon>
        <taxon>Streptomyces</taxon>
    </lineage>
</organism>
<reference evidence="2" key="1">
    <citation type="submission" date="2016-10" db="EMBL/GenBank/DDBJ databases">
        <title>Genome sequence of Streptomyces malaysiense MUSC 136.</title>
        <authorList>
            <person name="Lee L.-H."/>
            <person name="Ser H.-L."/>
        </authorList>
    </citation>
    <scope>NUCLEOTIDE SEQUENCE [LARGE SCALE GENOMIC DNA]</scope>
    <source>
        <strain evidence="2">MUSC 136</strain>
    </source>
</reference>
<dbReference type="Pfam" id="PF18478">
    <property type="entry name" value="PIN_10"/>
    <property type="match status" value="1"/>
</dbReference>
<accession>A0A1J4PV70</accession>
<dbReference type="AlphaFoldDB" id="A0A1J4PV70"/>
<evidence type="ECO:0000259" key="1">
    <source>
        <dbReference type="Pfam" id="PF18478"/>
    </source>
</evidence>